<comment type="caution">
    <text evidence="1">The sequence shown here is derived from an EMBL/GenBank/DDBJ whole genome shotgun (WGS) entry which is preliminary data.</text>
</comment>
<sequence length="70" mass="7921">MLGPSFTINGKSVDFYLNTKTKQWHIGSITDPFHIVSKAKGEAIIKFLEALQERLSIKGKIEIKKEPYSV</sequence>
<gene>
    <name evidence="1" type="ORF">S01H4_54810</name>
</gene>
<organism evidence="1">
    <name type="scientific">marine sediment metagenome</name>
    <dbReference type="NCBI Taxonomy" id="412755"/>
    <lineage>
        <taxon>unclassified sequences</taxon>
        <taxon>metagenomes</taxon>
        <taxon>ecological metagenomes</taxon>
    </lineage>
</organism>
<dbReference type="EMBL" id="BART01031569">
    <property type="protein sequence ID" value="GAH15752.1"/>
    <property type="molecule type" value="Genomic_DNA"/>
</dbReference>
<dbReference type="AlphaFoldDB" id="X1D6A3"/>
<reference evidence="1" key="1">
    <citation type="journal article" date="2014" name="Front. Microbiol.">
        <title>High frequency of phylogenetically diverse reductive dehalogenase-homologous genes in deep subseafloor sedimentary metagenomes.</title>
        <authorList>
            <person name="Kawai M."/>
            <person name="Futagami T."/>
            <person name="Toyoda A."/>
            <person name="Takaki Y."/>
            <person name="Nishi S."/>
            <person name="Hori S."/>
            <person name="Arai W."/>
            <person name="Tsubouchi T."/>
            <person name="Morono Y."/>
            <person name="Uchiyama I."/>
            <person name="Ito T."/>
            <person name="Fujiyama A."/>
            <person name="Inagaki F."/>
            <person name="Takami H."/>
        </authorList>
    </citation>
    <scope>NUCLEOTIDE SEQUENCE</scope>
    <source>
        <strain evidence="1">Expedition CK06-06</strain>
    </source>
</reference>
<protein>
    <submittedName>
        <fullName evidence="1">Uncharacterized protein</fullName>
    </submittedName>
</protein>
<name>X1D6A3_9ZZZZ</name>
<proteinExistence type="predicted"/>
<evidence type="ECO:0000313" key="1">
    <source>
        <dbReference type="EMBL" id="GAH15752.1"/>
    </source>
</evidence>
<accession>X1D6A3</accession>